<dbReference type="EMBL" id="FWYE01000001">
    <property type="protein sequence ID" value="SMD30524.1"/>
    <property type="molecule type" value="Genomic_DNA"/>
</dbReference>
<accession>A0A8G2L7P5</accession>
<dbReference type="PANTHER" id="PTHR11669">
    <property type="entry name" value="REPLICATION FACTOR C / DNA POLYMERASE III GAMMA-TAU SUBUNIT"/>
    <property type="match status" value="1"/>
</dbReference>
<proteinExistence type="inferred from homology"/>
<dbReference type="GO" id="GO:0006261">
    <property type="term" value="P:DNA-templated DNA replication"/>
    <property type="evidence" value="ECO:0007669"/>
    <property type="project" value="TreeGrafter"/>
</dbReference>
<evidence type="ECO:0000256" key="3">
    <source>
        <dbReference type="ARBA" id="ARBA00022705"/>
    </source>
</evidence>
<evidence type="ECO:0000256" key="1">
    <source>
        <dbReference type="ARBA" id="ARBA00009668"/>
    </source>
</evidence>
<gene>
    <name evidence="7" type="primary">rfcS</name>
    <name evidence="9" type="ORF">SAMN02745355_0409</name>
</gene>
<dbReference type="InterPro" id="IPR003593">
    <property type="entry name" value="AAA+_ATPase"/>
</dbReference>
<dbReference type="OrthoDB" id="7928at2157"/>
<dbReference type="GO" id="GO:0005524">
    <property type="term" value="F:ATP binding"/>
    <property type="evidence" value="ECO:0007669"/>
    <property type="project" value="UniProtKB-UniRule"/>
</dbReference>
<evidence type="ECO:0000256" key="7">
    <source>
        <dbReference type="HAMAP-Rule" id="MF_01509"/>
    </source>
</evidence>
<dbReference type="InterPro" id="IPR023748">
    <property type="entry name" value="Rep_factor-C_ssu_arc"/>
</dbReference>
<dbReference type="SUPFAM" id="SSF48019">
    <property type="entry name" value="post-AAA+ oligomerization domain-like"/>
    <property type="match status" value="1"/>
</dbReference>
<dbReference type="GO" id="GO:0016887">
    <property type="term" value="F:ATP hydrolysis activity"/>
    <property type="evidence" value="ECO:0007669"/>
    <property type="project" value="InterPro"/>
</dbReference>
<keyword evidence="3 7" id="KW-0235">DNA replication</keyword>
<comment type="function">
    <text evidence="7">Part of the RFC clamp loader complex which loads the PCNA sliding clamp onto DNA.</text>
</comment>
<comment type="caution">
    <text evidence="9">The sequence shown here is derived from an EMBL/GenBank/DDBJ whole genome shotgun (WGS) entry which is preliminary data.</text>
</comment>
<dbReference type="InterPro" id="IPR008921">
    <property type="entry name" value="DNA_pol3_clamp-load_cplx_C"/>
</dbReference>
<dbReference type="Proteomes" id="UP000192315">
    <property type="component" value="Unassembled WGS sequence"/>
</dbReference>
<evidence type="ECO:0000313" key="9">
    <source>
        <dbReference type="EMBL" id="SMD30524.1"/>
    </source>
</evidence>
<keyword evidence="5 7" id="KW-0067">ATP-binding</keyword>
<dbReference type="SMR" id="A0A8G2L7P5"/>
<dbReference type="GO" id="GO:0003677">
    <property type="term" value="F:DNA binding"/>
    <property type="evidence" value="ECO:0007669"/>
    <property type="project" value="InterPro"/>
</dbReference>
<dbReference type="GeneID" id="2844249"/>
<dbReference type="NCBIfam" id="NF001679">
    <property type="entry name" value="PRK00440.1"/>
    <property type="match status" value="1"/>
</dbReference>
<dbReference type="Gene3D" id="1.10.8.60">
    <property type="match status" value="1"/>
</dbReference>
<dbReference type="Gene3D" id="1.20.272.10">
    <property type="match status" value="1"/>
</dbReference>
<dbReference type="SUPFAM" id="SSF52540">
    <property type="entry name" value="P-loop containing nucleoside triphosphate hydrolases"/>
    <property type="match status" value="1"/>
</dbReference>
<name>A0A8G2L7P5_PICTO</name>
<dbReference type="SMART" id="SM00382">
    <property type="entry name" value="AAA"/>
    <property type="match status" value="1"/>
</dbReference>
<dbReference type="Pfam" id="PF00004">
    <property type="entry name" value="AAA"/>
    <property type="match status" value="1"/>
</dbReference>
<dbReference type="GO" id="GO:0003689">
    <property type="term" value="F:DNA clamp loader activity"/>
    <property type="evidence" value="ECO:0007669"/>
    <property type="project" value="UniProtKB-UniRule"/>
</dbReference>
<organism evidence="9 10">
    <name type="scientific">Picrophilus torridus (strain ATCC 700027 / DSM 9790 / JCM 10055 / NBRC 100828 / KAW 2/3)</name>
    <dbReference type="NCBI Taxonomy" id="1122961"/>
    <lineage>
        <taxon>Archaea</taxon>
        <taxon>Methanobacteriati</taxon>
        <taxon>Thermoplasmatota</taxon>
        <taxon>Thermoplasmata</taxon>
        <taxon>Thermoplasmatales</taxon>
        <taxon>Picrophilaceae</taxon>
        <taxon>Picrophilus</taxon>
    </lineage>
</organism>
<sequence length="318" mass="36050">MINIWTEKYRPKRLDDVIGEDENINTLKSFVKNGDLPHLIFAGPAGTGKTSTAIALTIELFGDDWKENFLELNASDERGIDIIRNNIKDFAKIRPSNKLGFKIIFLDEADQLTNEAQAALRRTMEMFYSTTRFIFSCNYSSKIIPPIQSRCVVLRFRPLDKEAMERKLREIAKNEKFDIDDDSLDAIYEISDGDMRKAINVMQAIQSTGEIKPSKIYEISGEINKNEYKNLISLSLNGAFSDAKSLLDKMLVDYGLSGIDIIRGMHSAIRNERIANRQKLEILIALAEFEFRISQGGSDNVQMDALLARISYIGSEIT</sequence>
<dbReference type="CDD" id="cd00009">
    <property type="entry name" value="AAA"/>
    <property type="match status" value="1"/>
</dbReference>
<evidence type="ECO:0000256" key="6">
    <source>
        <dbReference type="ARBA" id="ARBA00031749"/>
    </source>
</evidence>
<evidence type="ECO:0000256" key="4">
    <source>
        <dbReference type="ARBA" id="ARBA00022741"/>
    </source>
</evidence>
<dbReference type="GO" id="GO:0005663">
    <property type="term" value="C:DNA replication factor C complex"/>
    <property type="evidence" value="ECO:0007669"/>
    <property type="project" value="InterPro"/>
</dbReference>
<keyword evidence="10" id="KW-1185">Reference proteome</keyword>
<dbReference type="RefSeq" id="WP_011177388.1">
    <property type="nucleotide sequence ID" value="NC_005877.1"/>
</dbReference>
<evidence type="ECO:0000256" key="5">
    <source>
        <dbReference type="ARBA" id="ARBA00022840"/>
    </source>
</evidence>
<comment type="similarity">
    <text evidence="1 7">Belongs to the activator 1 small subunits family. RfcS subfamily.</text>
</comment>
<protein>
    <recommendedName>
        <fullName evidence="2 7">Replication factor C small subunit</fullName>
        <shortName evidence="7">RFC small subunit</shortName>
    </recommendedName>
    <alternativeName>
        <fullName evidence="6 7">Clamp loader small subunit</fullName>
    </alternativeName>
</protein>
<dbReference type="PANTHER" id="PTHR11669:SF20">
    <property type="entry name" value="REPLICATION FACTOR C SUBUNIT 4"/>
    <property type="match status" value="1"/>
</dbReference>
<dbReference type="Gene3D" id="3.40.50.300">
    <property type="entry name" value="P-loop containing nucleotide triphosphate hydrolases"/>
    <property type="match status" value="1"/>
</dbReference>
<dbReference type="Pfam" id="PF21960">
    <property type="entry name" value="RCF1-5-like_lid"/>
    <property type="match status" value="1"/>
</dbReference>
<evidence type="ECO:0000313" key="10">
    <source>
        <dbReference type="Proteomes" id="UP000192315"/>
    </source>
</evidence>
<dbReference type="Pfam" id="PF08542">
    <property type="entry name" value="Rep_fac_C"/>
    <property type="match status" value="1"/>
</dbReference>
<dbReference type="GO" id="GO:0006281">
    <property type="term" value="P:DNA repair"/>
    <property type="evidence" value="ECO:0007669"/>
    <property type="project" value="TreeGrafter"/>
</dbReference>
<feature type="domain" description="AAA+ ATPase" evidence="8">
    <location>
        <begin position="35"/>
        <end position="160"/>
    </location>
</feature>
<dbReference type="InterPro" id="IPR050238">
    <property type="entry name" value="DNA_Rep/Repair_Clamp_Loader"/>
</dbReference>
<evidence type="ECO:0000256" key="2">
    <source>
        <dbReference type="ARBA" id="ARBA00014164"/>
    </source>
</evidence>
<reference evidence="9 10" key="1">
    <citation type="submission" date="2017-04" db="EMBL/GenBank/DDBJ databases">
        <authorList>
            <person name="Varghese N."/>
            <person name="Submissions S."/>
        </authorList>
    </citation>
    <scope>NUCLEOTIDE SEQUENCE [LARGE SCALE GENOMIC DNA]</scope>
    <source>
        <strain evidence="9 10">DSM 9789</strain>
    </source>
</reference>
<dbReference type="InterPro" id="IPR003959">
    <property type="entry name" value="ATPase_AAA_core"/>
</dbReference>
<dbReference type="InterPro" id="IPR027417">
    <property type="entry name" value="P-loop_NTPase"/>
</dbReference>
<dbReference type="CDD" id="cd18140">
    <property type="entry name" value="HLD_clamp_RFC"/>
    <property type="match status" value="1"/>
</dbReference>
<keyword evidence="4 7" id="KW-0547">Nucleotide-binding</keyword>
<evidence type="ECO:0000259" key="8">
    <source>
        <dbReference type="SMART" id="SM00382"/>
    </source>
</evidence>
<dbReference type="AlphaFoldDB" id="A0A8G2L7P5"/>
<dbReference type="InterPro" id="IPR013748">
    <property type="entry name" value="Rep_factorC_C"/>
</dbReference>
<comment type="subunit">
    <text evidence="7">Heteromultimer composed of small subunits (RfcS) and large subunits (RfcL).</text>
</comment>
<dbReference type="FunFam" id="3.40.50.300:FF:000952">
    <property type="entry name" value="Replication factor C subunit 2"/>
    <property type="match status" value="1"/>
</dbReference>
<dbReference type="InterPro" id="IPR047854">
    <property type="entry name" value="RFC_lid"/>
</dbReference>
<feature type="binding site" evidence="7">
    <location>
        <begin position="43"/>
        <end position="50"/>
    </location>
    <ligand>
        <name>ATP</name>
        <dbReference type="ChEBI" id="CHEBI:30616"/>
    </ligand>
</feature>
<dbReference type="HAMAP" id="MF_01509">
    <property type="entry name" value="RfcS"/>
    <property type="match status" value="1"/>
</dbReference>